<evidence type="ECO:0000256" key="1">
    <source>
        <dbReference type="SAM" id="MobiDB-lite"/>
    </source>
</evidence>
<keyword evidence="3" id="KW-0269">Exonuclease</keyword>
<evidence type="ECO:0000313" key="3">
    <source>
        <dbReference type="EMBL" id="AKQ66962.1"/>
    </source>
</evidence>
<dbReference type="AlphaFoldDB" id="A0A0H4XFJ6"/>
<protein>
    <submittedName>
        <fullName evidence="3">Endonuclease/exonuclease/phosphatase family protein</fullName>
    </submittedName>
</protein>
<gene>
    <name evidence="3" type="ORF">A176_003874</name>
</gene>
<dbReference type="InterPro" id="IPR036691">
    <property type="entry name" value="Endo/exonu/phosph_ase_sf"/>
</dbReference>
<dbReference type="InterPro" id="IPR005135">
    <property type="entry name" value="Endo/exonuclease/phosphatase"/>
</dbReference>
<proteinExistence type="predicted"/>
<accession>A0A0H4XFJ6</accession>
<name>A0A0H4XFJ6_9BACT</name>
<evidence type="ECO:0000313" key="4">
    <source>
        <dbReference type="Proteomes" id="UP000009026"/>
    </source>
</evidence>
<keyword evidence="3" id="KW-0255">Endonuclease</keyword>
<dbReference type="RefSeq" id="WP_002640522.1">
    <property type="nucleotide sequence ID" value="NZ_CP012109.1"/>
</dbReference>
<dbReference type="EMBL" id="CP012109">
    <property type="protein sequence ID" value="AKQ66962.1"/>
    <property type="molecule type" value="Genomic_DNA"/>
</dbReference>
<organism evidence="3 4">
    <name type="scientific">Pseudomyxococcus hansupus</name>
    <dbReference type="NCBI Taxonomy" id="1297742"/>
    <lineage>
        <taxon>Bacteria</taxon>
        <taxon>Pseudomonadati</taxon>
        <taxon>Myxococcota</taxon>
        <taxon>Myxococcia</taxon>
        <taxon>Myxococcales</taxon>
        <taxon>Cystobacterineae</taxon>
        <taxon>Myxococcaceae</taxon>
        <taxon>Pseudomyxococcus</taxon>
    </lineage>
</organism>
<keyword evidence="4" id="KW-1185">Reference proteome</keyword>
<dbReference type="GO" id="GO:0004519">
    <property type="term" value="F:endonuclease activity"/>
    <property type="evidence" value="ECO:0007669"/>
    <property type="project" value="UniProtKB-KW"/>
</dbReference>
<dbReference type="Gene3D" id="3.60.10.10">
    <property type="entry name" value="Endonuclease/exonuclease/phosphatase"/>
    <property type="match status" value="1"/>
</dbReference>
<dbReference type="OrthoDB" id="5485995at2"/>
<feature type="domain" description="Endonuclease/exonuclease/phosphatase" evidence="2">
    <location>
        <begin position="76"/>
        <end position="399"/>
    </location>
</feature>
<feature type="compositionally biased region" description="Basic and acidic residues" evidence="1">
    <location>
        <begin position="406"/>
        <end position="417"/>
    </location>
</feature>
<feature type="region of interest" description="Disordered" evidence="1">
    <location>
        <begin position="391"/>
        <end position="427"/>
    </location>
</feature>
<keyword evidence="3" id="KW-0378">Hydrolase</keyword>
<dbReference type="GO" id="GO:0004527">
    <property type="term" value="F:exonuclease activity"/>
    <property type="evidence" value="ECO:0007669"/>
    <property type="project" value="UniProtKB-KW"/>
</dbReference>
<keyword evidence="3" id="KW-0540">Nuclease</keyword>
<evidence type="ECO:0000259" key="2">
    <source>
        <dbReference type="Pfam" id="PF03372"/>
    </source>
</evidence>
<sequence length="427" mass="46720">MKVPEMLEHLPGVGPLLGRMAHGQDETLPRRETTVTLPDFAAVSLPRTERALGDGRTVLVRHPSARAPRGPGLSVMTYNILLGGQRREALLAYFDELEAQGRMPDVIGLQEANVPISVLLAERYGFHLAYQGHDGGPGSRLLNGKAFLTRHPLVDAAHFTYDIPDAERDAAIMRRGGDPCEIPEDRGALFVRLEVEGHPVVLYNVHHTLGDSSINALNLRQLNALLHQREVIHAVVLGDFNANTAIKTGGSWLMAHLRTYDDTDTVEEYEVRYGEPHASVGDRGVGNIADPRLRHELHVLEEGLPETIAHATTAQVRLPDGVLMTPKQACAELRSGKVKRGSEHWLRLQDIADSATLTSLPDENGVVPATGKRFDNLYASPGLVPRLFEVDRSTESSDHQPVIAHYDVRSPGAKDGKPAANTPQRPS</sequence>
<dbReference type="Pfam" id="PF03372">
    <property type="entry name" value="Exo_endo_phos"/>
    <property type="match status" value="1"/>
</dbReference>
<dbReference type="STRING" id="1297742.A176_003874"/>
<dbReference type="PATRIC" id="fig|1297742.4.peg.3915"/>
<reference evidence="3 4" key="1">
    <citation type="journal article" date="2016" name="PLoS ONE">
        <title>Complete Genome Sequence and Comparative Genomics of a Novel Myxobacterium Myxococcus hansupus.</title>
        <authorList>
            <person name="Sharma G."/>
            <person name="Narwani T."/>
            <person name="Subramanian S."/>
        </authorList>
    </citation>
    <scope>NUCLEOTIDE SEQUENCE [LARGE SCALE GENOMIC DNA]</scope>
    <source>
        <strain evidence="4">mixupus</strain>
    </source>
</reference>
<dbReference type="eggNOG" id="COG0708">
    <property type="taxonomic scope" value="Bacteria"/>
</dbReference>
<dbReference type="SUPFAM" id="SSF56219">
    <property type="entry name" value="DNase I-like"/>
    <property type="match status" value="1"/>
</dbReference>
<dbReference type="KEGG" id="mym:A176_003874"/>
<dbReference type="Proteomes" id="UP000009026">
    <property type="component" value="Chromosome"/>
</dbReference>